<keyword evidence="9" id="KW-1185">Reference proteome</keyword>
<keyword evidence="4 6" id="KW-0472">Membrane</keyword>
<evidence type="ECO:0000313" key="9">
    <source>
        <dbReference type="Proteomes" id="UP001265746"/>
    </source>
</evidence>
<dbReference type="Gene3D" id="1.20.1250.20">
    <property type="entry name" value="MFS general substrate transporter like domains"/>
    <property type="match status" value="2"/>
</dbReference>
<comment type="caution">
    <text evidence="8">The sequence shown here is derived from an EMBL/GenBank/DDBJ whole genome shotgun (WGS) entry which is preliminary data.</text>
</comment>
<dbReference type="SUPFAM" id="SSF103473">
    <property type="entry name" value="MFS general substrate transporter"/>
    <property type="match status" value="1"/>
</dbReference>
<sequence length="634" mass="70089">MSPSRYVDYGKSPSQIVVSFTLKFSTVTLTSDRYHDIHSFFFFFAASKPHIQGLLTRISHSRFYFASMDDTGRSHPDSRRGGHWSSHTEVQAGREKPPAVVIFLSRKLLWTTFAMIYIAHFVHLLVGTMVINIEPYVMLDFSSHRLFSVLPMVVRITSSVLRLPLAKFIDEFGRAHGFLMATALAILGLFIQAVAGNLATIVLAQLLQGIGFNSVDYVLTIILADMTSLRNRALIYGIYVTPIVVTMFLAPQIAESMQAHFGWRSASGVSASIITLISLPISVVLFGAQRHSSIADRPRDYNYTTPSSRGRWSRFIVEVDCPGVALAILGLCLTLSSFPYASTARSDRKSDAILMLVFGLTSLVGFVVWEKRLAPVTCLPWPFMKSRSILGGCLTAVFSMASVQCWSSYYSSYLQVVNCQTSASAGYIASVRPFAFAVAAPFIGLLIRTTGNYRFPALFAVIVLGIPTGFLLGYRGPEFSVHVLSRYQAMIGFCETYLMSCSQMAVMANIHHNDIALGVGIWGMSLSVAFAIVSCFSQAMWTGVVPKVLEDALPADSKSLTKQIYGSLDKQMEYPWGSLIRNAIVAAYLAAQKQMVIAGICCVPVAFACLFMWKDTNVRSRNDREYLGERDLIY</sequence>
<evidence type="ECO:0000259" key="7">
    <source>
        <dbReference type="PROSITE" id="PS50850"/>
    </source>
</evidence>
<feature type="transmembrane region" description="Helical" evidence="6">
    <location>
        <begin position="352"/>
        <end position="369"/>
    </location>
</feature>
<evidence type="ECO:0000256" key="4">
    <source>
        <dbReference type="ARBA" id="ARBA00023136"/>
    </source>
</evidence>
<feature type="transmembrane region" description="Helical" evidence="6">
    <location>
        <begin position="429"/>
        <end position="448"/>
    </location>
</feature>
<feature type="transmembrane region" description="Helical" evidence="6">
    <location>
        <begin position="201"/>
        <end position="222"/>
    </location>
</feature>
<dbReference type="Pfam" id="PF07690">
    <property type="entry name" value="MFS_1"/>
    <property type="match status" value="1"/>
</dbReference>
<dbReference type="InterPro" id="IPR020846">
    <property type="entry name" value="MFS_dom"/>
</dbReference>
<feature type="transmembrane region" description="Helical" evidence="6">
    <location>
        <begin position="234"/>
        <end position="254"/>
    </location>
</feature>
<reference evidence="8" key="1">
    <citation type="submission" date="2023-06" db="EMBL/GenBank/DDBJ databases">
        <authorList>
            <person name="Noh H."/>
        </authorList>
    </citation>
    <scope>NUCLEOTIDE SEQUENCE</scope>
    <source>
        <strain evidence="8">DUCC20226</strain>
    </source>
</reference>
<evidence type="ECO:0000256" key="5">
    <source>
        <dbReference type="SAM" id="MobiDB-lite"/>
    </source>
</evidence>
<dbReference type="PROSITE" id="PS50850">
    <property type="entry name" value="MFS"/>
    <property type="match status" value="1"/>
</dbReference>
<feature type="transmembrane region" description="Helical" evidence="6">
    <location>
        <begin position="487"/>
        <end position="508"/>
    </location>
</feature>
<organism evidence="8 9">
    <name type="scientific">Phomopsis amygdali</name>
    <name type="common">Fusicoccum amygdali</name>
    <dbReference type="NCBI Taxonomy" id="1214568"/>
    <lineage>
        <taxon>Eukaryota</taxon>
        <taxon>Fungi</taxon>
        <taxon>Dikarya</taxon>
        <taxon>Ascomycota</taxon>
        <taxon>Pezizomycotina</taxon>
        <taxon>Sordariomycetes</taxon>
        <taxon>Sordariomycetidae</taxon>
        <taxon>Diaporthales</taxon>
        <taxon>Diaporthaceae</taxon>
        <taxon>Diaporthe</taxon>
    </lineage>
</organism>
<feature type="transmembrane region" description="Helical" evidence="6">
    <location>
        <begin position="266"/>
        <end position="288"/>
    </location>
</feature>
<feature type="transmembrane region" description="Helical" evidence="6">
    <location>
        <begin position="515"/>
        <end position="541"/>
    </location>
</feature>
<comment type="subcellular location">
    <subcellularLocation>
        <location evidence="1">Membrane</location>
        <topology evidence="1">Multi-pass membrane protein</topology>
    </subcellularLocation>
</comment>
<dbReference type="PANTHER" id="PTHR23501">
    <property type="entry name" value="MAJOR FACILITATOR SUPERFAMILY"/>
    <property type="match status" value="1"/>
</dbReference>
<evidence type="ECO:0000256" key="3">
    <source>
        <dbReference type="ARBA" id="ARBA00022989"/>
    </source>
</evidence>
<dbReference type="Proteomes" id="UP001265746">
    <property type="component" value="Unassembled WGS sequence"/>
</dbReference>
<dbReference type="InterPro" id="IPR011701">
    <property type="entry name" value="MFS"/>
</dbReference>
<dbReference type="GO" id="GO:0022857">
    <property type="term" value="F:transmembrane transporter activity"/>
    <property type="evidence" value="ECO:0007669"/>
    <property type="project" value="InterPro"/>
</dbReference>
<evidence type="ECO:0000256" key="2">
    <source>
        <dbReference type="ARBA" id="ARBA00022692"/>
    </source>
</evidence>
<feature type="transmembrane region" description="Helical" evidence="6">
    <location>
        <begin position="389"/>
        <end position="409"/>
    </location>
</feature>
<dbReference type="EMBL" id="JAUJFL010000003">
    <property type="protein sequence ID" value="KAK2606530.1"/>
    <property type="molecule type" value="Genomic_DNA"/>
</dbReference>
<evidence type="ECO:0000313" key="8">
    <source>
        <dbReference type="EMBL" id="KAK2606530.1"/>
    </source>
</evidence>
<dbReference type="AlphaFoldDB" id="A0AAD9SEQ5"/>
<keyword evidence="3 6" id="KW-1133">Transmembrane helix</keyword>
<dbReference type="InterPro" id="IPR036259">
    <property type="entry name" value="MFS_trans_sf"/>
</dbReference>
<evidence type="ECO:0000256" key="1">
    <source>
        <dbReference type="ARBA" id="ARBA00004141"/>
    </source>
</evidence>
<dbReference type="PANTHER" id="PTHR23501:SF107">
    <property type="entry name" value="TRANSPORTER, PUTATIVE (AFU_ORTHOLOGUE AFUA_7G04730)-RELATED"/>
    <property type="match status" value="1"/>
</dbReference>
<gene>
    <name evidence="8" type="ORF">N8I77_005272</name>
</gene>
<proteinExistence type="predicted"/>
<dbReference type="GO" id="GO:0005886">
    <property type="term" value="C:plasma membrane"/>
    <property type="evidence" value="ECO:0007669"/>
    <property type="project" value="TreeGrafter"/>
</dbReference>
<protein>
    <recommendedName>
        <fullName evidence="7">Major facilitator superfamily (MFS) profile domain-containing protein</fullName>
    </recommendedName>
</protein>
<feature type="transmembrane region" description="Helical" evidence="6">
    <location>
        <begin position="177"/>
        <end position="195"/>
    </location>
</feature>
<name>A0AAD9SEQ5_PHOAM</name>
<feature type="transmembrane region" description="Helical" evidence="6">
    <location>
        <begin position="315"/>
        <end position="340"/>
    </location>
</feature>
<evidence type="ECO:0000256" key="6">
    <source>
        <dbReference type="SAM" id="Phobius"/>
    </source>
</evidence>
<feature type="transmembrane region" description="Helical" evidence="6">
    <location>
        <begin position="108"/>
        <end position="126"/>
    </location>
</feature>
<feature type="transmembrane region" description="Helical" evidence="6">
    <location>
        <begin position="455"/>
        <end position="475"/>
    </location>
</feature>
<keyword evidence="2 6" id="KW-0812">Transmembrane</keyword>
<feature type="domain" description="Major facilitator superfamily (MFS) profile" evidence="7">
    <location>
        <begin position="112"/>
        <end position="617"/>
    </location>
</feature>
<feature type="region of interest" description="Disordered" evidence="5">
    <location>
        <begin position="72"/>
        <end position="91"/>
    </location>
</feature>
<feature type="transmembrane region" description="Helical" evidence="6">
    <location>
        <begin position="595"/>
        <end position="613"/>
    </location>
</feature>
<accession>A0AAD9SEQ5</accession>
<feature type="transmembrane region" description="Helical" evidence="6">
    <location>
        <begin position="146"/>
        <end position="165"/>
    </location>
</feature>